<keyword evidence="3 6" id="KW-0812">Transmembrane</keyword>
<keyword evidence="5 6" id="KW-0472">Membrane</keyword>
<dbReference type="GeneID" id="5887918"/>
<dbReference type="KEGG" id="mbr:MONBRDRAFT_21799"/>
<dbReference type="PANTHER" id="PTHR31501:SF7">
    <property type="entry name" value="CALCIUM RELEASE-ACTIVATED CALCIUM CHANNEL PROTEIN 1"/>
    <property type="match status" value="1"/>
</dbReference>
<evidence type="ECO:0000256" key="4">
    <source>
        <dbReference type="ARBA" id="ARBA00022989"/>
    </source>
</evidence>
<dbReference type="Pfam" id="PF07856">
    <property type="entry name" value="Orai-1"/>
    <property type="match status" value="1"/>
</dbReference>
<evidence type="ECO:0000256" key="1">
    <source>
        <dbReference type="ARBA" id="ARBA00004141"/>
    </source>
</evidence>
<sequence length="150" mass="16904">MAEMRDFLLHAKLKQASQTSALLSGFALVAMVELDLPTGQTDIDKYDDDPGIIAFAIITTLLISVHLFALMVSTCILPYLDERIERRRLHKEAQRATRDQITRPRPRLPSIVDQDLNEATRAAEAAPHNMMAWNHWSPMVAWISPTLRGA</sequence>
<dbReference type="InterPro" id="IPR012446">
    <property type="entry name" value="CRAC_channel"/>
</dbReference>
<comment type="subcellular location">
    <subcellularLocation>
        <location evidence="1">Membrane</location>
        <topology evidence="1">Multi-pass membrane protein</topology>
    </subcellularLocation>
</comment>
<keyword evidence="8" id="KW-1185">Reference proteome</keyword>
<accession>A9UNM8</accession>
<dbReference type="eggNOG" id="KOG4298">
    <property type="taxonomic scope" value="Eukaryota"/>
</dbReference>
<dbReference type="RefSeq" id="XP_001742031.1">
    <property type="nucleotide sequence ID" value="XM_001741979.1"/>
</dbReference>
<feature type="transmembrane region" description="Helical" evidence="6">
    <location>
        <begin position="21"/>
        <end position="40"/>
    </location>
</feature>
<dbReference type="Proteomes" id="UP000001357">
    <property type="component" value="Unassembled WGS sequence"/>
</dbReference>
<name>A9UNM8_MONBE</name>
<feature type="transmembrane region" description="Helical" evidence="6">
    <location>
        <begin position="52"/>
        <end position="80"/>
    </location>
</feature>
<gene>
    <name evidence="7" type="ORF">MONBRDRAFT_21799</name>
</gene>
<proteinExistence type="inferred from homology"/>
<reference evidence="7 8" key="1">
    <citation type="journal article" date="2008" name="Nature">
        <title>The genome of the choanoflagellate Monosiga brevicollis and the origin of metazoans.</title>
        <authorList>
            <consortium name="JGI Sequencing"/>
            <person name="King N."/>
            <person name="Westbrook M.J."/>
            <person name="Young S.L."/>
            <person name="Kuo A."/>
            <person name="Abedin M."/>
            <person name="Chapman J."/>
            <person name="Fairclough S."/>
            <person name="Hellsten U."/>
            <person name="Isogai Y."/>
            <person name="Letunic I."/>
            <person name="Marr M."/>
            <person name="Pincus D."/>
            <person name="Putnam N."/>
            <person name="Rokas A."/>
            <person name="Wright K.J."/>
            <person name="Zuzow R."/>
            <person name="Dirks W."/>
            <person name="Good M."/>
            <person name="Goodstein D."/>
            <person name="Lemons D."/>
            <person name="Li W."/>
            <person name="Lyons J.B."/>
            <person name="Morris A."/>
            <person name="Nichols S."/>
            <person name="Richter D.J."/>
            <person name="Salamov A."/>
            <person name="Bork P."/>
            <person name="Lim W.A."/>
            <person name="Manning G."/>
            <person name="Miller W.T."/>
            <person name="McGinnis W."/>
            <person name="Shapiro H."/>
            <person name="Tjian R."/>
            <person name="Grigoriev I.V."/>
            <person name="Rokhsar D."/>
        </authorList>
    </citation>
    <scope>NUCLEOTIDE SEQUENCE [LARGE SCALE GENOMIC DNA]</scope>
    <source>
        <strain evidence="8">MX1 / ATCC 50154</strain>
    </source>
</reference>
<dbReference type="AlphaFoldDB" id="A9UNM8"/>
<dbReference type="InterPro" id="IPR038350">
    <property type="entry name" value="Orai_sf"/>
</dbReference>
<dbReference type="InParanoid" id="A9UNM8"/>
<comment type="similarity">
    <text evidence="2">Belongs to the Orai family.</text>
</comment>
<evidence type="ECO:0000313" key="7">
    <source>
        <dbReference type="EMBL" id="EDQ92269.1"/>
    </source>
</evidence>
<evidence type="ECO:0000256" key="6">
    <source>
        <dbReference type="SAM" id="Phobius"/>
    </source>
</evidence>
<dbReference type="Gene3D" id="1.20.140.140">
    <property type="entry name" value="Calcium release-activated calcium channel protein Orai"/>
    <property type="match status" value="1"/>
</dbReference>
<dbReference type="EMBL" id="CH991543">
    <property type="protein sequence ID" value="EDQ92269.1"/>
    <property type="molecule type" value="Genomic_DNA"/>
</dbReference>
<keyword evidence="4 6" id="KW-1133">Transmembrane helix</keyword>
<organism evidence="7 8">
    <name type="scientific">Monosiga brevicollis</name>
    <name type="common">Choanoflagellate</name>
    <dbReference type="NCBI Taxonomy" id="81824"/>
    <lineage>
        <taxon>Eukaryota</taxon>
        <taxon>Choanoflagellata</taxon>
        <taxon>Craspedida</taxon>
        <taxon>Salpingoecidae</taxon>
        <taxon>Monosiga</taxon>
    </lineage>
</organism>
<dbReference type="GO" id="GO:0016020">
    <property type="term" value="C:membrane"/>
    <property type="evidence" value="ECO:0007669"/>
    <property type="project" value="UniProtKB-SubCell"/>
</dbReference>
<evidence type="ECO:0000256" key="3">
    <source>
        <dbReference type="ARBA" id="ARBA00022692"/>
    </source>
</evidence>
<dbReference type="PANTHER" id="PTHR31501">
    <property type="entry name" value="CALCIUM RELEASE-ACTIVATED CALCIUM CHANNEL PROTEIN 1"/>
    <property type="match status" value="1"/>
</dbReference>
<evidence type="ECO:0000313" key="8">
    <source>
        <dbReference type="Proteomes" id="UP000001357"/>
    </source>
</evidence>
<evidence type="ECO:0000256" key="2">
    <source>
        <dbReference type="ARBA" id="ARBA00008062"/>
    </source>
</evidence>
<evidence type="ECO:0000256" key="5">
    <source>
        <dbReference type="ARBA" id="ARBA00023136"/>
    </source>
</evidence>
<protein>
    <submittedName>
        <fullName evidence="7">Uncharacterized protein</fullName>
    </submittedName>
</protein>